<evidence type="ECO:0000313" key="3">
    <source>
        <dbReference type="Proteomes" id="UP000801492"/>
    </source>
</evidence>
<feature type="region of interest" description="Disordered" evidence="1">
    <location>
        <begin position="22"/>
        <end position="82"/>
    </location>
</feature>
<protein>
    <submittedName>
        <fullName evidence="2">Uncharacterized protein</fullName>
    </submittedName>
</protein>
<keyword evidence="3" id="KW-1185">Reference proteome</keyword>
<dbReference type="EMBL" id="VTPC01059153">
    <property type="protein sequence ID" value="KAF2890040.1"/>
    <property type="molecule type" value="Genomic_DNA"/>
</dbReference>
<dbReference type="Proteomes" id="UP000801492">
    <property type="component" value="Unassembled WGS sequence"/>
</dbReference>
<reference evidence="2" key="1">
    <citation type="submission" date="2019-08" db="EMBL/GenBank/DDBJ databases">
        <title>The genome of the North American firefly Photinus pyralis.</title>
        <authorList>
            <consortium name="Photinus pyralis genome working group"/>
            <person name="Fallon T.R."/>
            <person name="Sander Lower S.E."/>
            <person name="Weng J.-K."/>
        </authorList>
    </citation>
    <scope>NUCLEOTIDE SEQUENCE</scope>
    <source>
        <strain evidence="2">TRF0915ILg1</strain>
        <tissue evidence="2">Whole body</tissue>
    </source>
</reference>
<organism evidence="2 3">
    <name type="scientific">Ignelater luminosus</name>
    <name type="common">Cucubano</name>
    <name type="synonym">Pyrophorus luminosus</name>
    <dbReference type="NCBI Taxonomy" id="2038154"/>
    <lineage>
        <taxon>Eukaryota</taxon>
        <taxon>Metazoa</taxon>
        <taxon>Ecdysozoa</taxon>
        <taxon>Arthropoda</taxon>
        <taxon>Hexapoda</taxon>
        <taxon>Insecta</taxon>
        <taxon>Pterygota</taxon>
        <taxon>Neoptera</taxon>
        <taxon>Endopterygota</taxon>
        <taxon>Coleoptera</taxon>
        <taxon>Polyphaga</taxon>
        <taxon>Elateriformia</taxon>
        <taxon>Elateroidea</taxon>
        <taxon>Elateridae</taxon>
        <taxon>Agrypninae</taxon>
        <taxon>Pyrophorini</taxon>
        <taxon>Ignelater</taxon>
    </lineage>
</organism>
<evidence type="ECO:0000313" key="2">
    <source>
        <dbReference type="EMBL" id="KAF2890040.1"/>
    </source>
</evidence>
<proteinExistence type="predicted"/>
<name>A0A8K0G367_IGNLU</name>
<sequence length="156" mass="17306">MPKLLPFPEGLPLFLSMCPKLSKKSTSQKNAEPVMESQKSTQITIPPSSPPSLAKFFAKMTATPSAPSPSTPPRQQSSKEDFPPFLTRILGNAASTRHPDMLKKILTIAIDALPNKDITGAFLELLPVIRRLMEKRQINKFAILPFWALLLIEINN</sequence>
<comment type="caution">
    <text evidence="2">The sequence shown here is derived from an EMBL/GenBank/DDBJ whole genome shotgun (WGS) entry which is preliminary data.</text>
</comment>
<gene>
    <name evidence="2" type="ORF">ILUMI_16133</name>
</gene>
<evidence type="ECO:0000256" key="1">
    <source>
        <dbReference type="SAM" id="MobiDB-lite"/>
    </source>
</evidence>
<accession>A0A8K0G367</accession>
<dbReference type="AlphaFoldDB" id="A0A8K0G367"/>